<evidence type="ECO:0000256" key="7">
    <source>
        <dbReference type="RuleBase" id="RU003331"/>
    </source>
</evidence>
<keyword evidence="5 7" id="KW-0067">ATP-binding</keyword>
<keyword evidence="2 5" id="KW-0545">Nucleotide biosynthesis</keyword>
<keyword evidence="5" id="KW-0862">Zinc</keyword>
<dbReference type="PROSITE" id="PS00113">
    <property type="entry name" value="ADENYLATE_KINASE"/>
    <property type="match status" value="1"/>
</dbReference>
<dbReference type="InterPro" id="IPR000850">
    <property type="entry name" value="Adenylat/UMP-CMP_kin"/>
</dbReference>
<feature type="region of interest" description="NMP" evidence="5">
    <location>
        <begin position="46"/>
        <end position="75"/>
    </location>
</feature>
<dbReference type="GO" id="GO:0005737">
    <property type="term" value="C:cytoplasm"/>
    <property type="evidence" value="ECO:0007669"/>
    <property type="project" value="UniProtKB-SubCell"/>
</dbReference>
<feature type="binding site" evidence="5">
    <location>
        <begin position="150"/>
        <end position="151"/>
    </location>
    <ligand>
        <name>ATP</name>
        <dbReference type="ChEBI" id="CHEBI:30616"/>
    </ligand>
</feature>
<proteinExistence type="inferred from homology"/>
<dbReference type="AlphaFoldDB" id="A0A0U5K2Z5"/>
<dbReference type="InParanoid" id="A0A0U5K2Z5"/>
<dbReference type="KEGG" id="pnl:PNK_0850"/>
<feature type="binding site" evidence="5">
    <location>
        <position position="141"/>
    </location>
    <ligand>
        <name>ATP</name>
        <dbReference type="ChEBI" id="CHEBI:30616"/>
    </ligand>
</feature>
<feature type="binding site" evidence="5">
    <location>
        <begin position="73"/>
        <end position="75"/>
    </location>
    <ligand>
        <name>AMP</name>
        <dbReference type="ChEBI" id="CHEBI:456215"/>
    </ligand>
</feature>
<feature type="binding site" evidence="5">
    <location>
        <position position="185"/>
    </location>
    <ligand>
        <name>AMP</name>
        <dbReference type="ChEBI" id="CHEBI:456215"/>
    </ligand>
</feature>
<keyword evidence="3 5" id="KW-0547">Nucleotide-binding</keyword>
<feature type="region of interest" description="LID" evidence="5">
    <location>
        <begin position="140"/>
        <end position="177"/>
    </location>
</feature>
<keyword evidence="10" id="KW-1185">Reference proteome</keyword>
<name>A0A0U5K2Z5_9BACT</name>
<dbReference type="InterPro" id="IPR007862">
    <property type="entry name" value="Adenylate_kinase_lid-dom"/>
</dbReference>
<dbReference type="Pfam" id="PF00406">
    <property type="entry name" value="ADK"/>
    <property type="match status" value="1"/>
</dbReference>
<feature type="binding site" evidence="5">
    <location>
        <position position="147"/>
    </location>
    <ligand>
        <name>Zn(2+)</name>
        <dbReference type="ChEBI" id="CHEBI:29105"/>
        <note>structural</note>
    </ligand>
</feature>
<feature type="binding site" evidence="5">
    <location>
        <position position="174"/>
    </location>
    <ligand>
        <name>AMP</name>
        <dbReference type="ChEBI" id="CHEBI:456215"/>
    </ligand>
</feature>
<keyword evidence="4 5" id="KW-0418">Kinase</keyword>
<dbReference type="InterPro" id="IPR006259">
    <property type="entry name" value="Adenyl_kin_sub"/>
</dbReference>
<keyword evidence="5" id="KW-0479">Metal-binding</keyword>
<gene>
    <name evidence="9" type="primary">adk1</name>
    <name evidence="5" type="synonym">adk</name>
    <name evidence="9" type="ORF">PNK_0850</name>
</gene>
<dbReference type="NCBIfam" id="NF001380">
    <property type="entry name" value="PRK00279.1-2"/>
    <property type="match status" value="1"/>
</dbReference>
<comment type="similarity">
    <text evidence="5 6">Belongs to the adenylate kinase family.</text>
</comment>
<dbReference type="GO" id="GO:0008270">
    <property type="term" value="F:zinc ion binding"/>
    <property type="evidence" value="ECO:0007669"/>
    <property type="project" value="UniProtKB-UniRule"/>
</dbReference>
<dbReference type="Gene3D" id="3.40.50.300">
    <property type="entry name" value="P-loop containing nucleotide triphosphate hydrolases"/>
    <property type="match status" value="1"/>
</dbReference>
<feature type="binding site" evidence="5">
    <location>
        <position position="164"/>
    </location>
    <ligand>
        <name>Zn(2+)</name>
        <dbReference type="ChEBI" id="CHEBI:29105"/>
        <note>structural</note>
    </ligand>
</feature>
<keyword evidence="1 5" id="KW-0808">Transferase</keyword>
<feature type="binding site" evidence="5">
    <location>
        <begin position="26"/>
        <end position="31"/>
    </location>
    <ligand>
        <name>ATP</name>
        <dbReference type="ChEBI" id="CHEBI:30616"/>
    </ligand>
</feature>
<evidence type="ECO:0000256" key="2">
    <source>
        <dbReference type="ARBA" id="ARBA00022727"/>
    </source>
</evidence>
<dbReference type="CDD" id="cd01428">
    <property type="entry name" value="ADK"/>
    <property type="match status" value="1"/>
</dbReference>
<dbReference type="InterPro" id="IPR027417">
    <property type="entry name" value="P-loop_NTPase"/>
</dbReference>
<evidence type="ECO:0000313" key="9">
    <source>
        <dbReference type="EMBL" id="CUI16475.1"/>
    </source>
</evidence>
<comment type="subcellular location">
    <subcellularLocation>
        <location evidence="5 7">Cytoplasm</location>
    </subcellularLocation>
</comment>
<evidence type="ECO:0000256" key="4">
    <source>
        <dbReference type="ARBA" id="ARBA00022777"/>
    </source>
</evidence>
<dbReference type="GO" id="GO:0005524">
    <property type="term" value="F:ATP binding"/>
    <property type="evidence" value="ECO:0007669"/>
    <property type="project" value="UniProtKB-UniRule"/>
</dbReference>
<dbReference type="FunFam" id="3.40.50.300:FF:000106">
    <property type="entry name" value="Adenylate kinase mitochondrial"/>
    <property type="match status" value="1"/>
</dbReference>
<dbReference type="STRING" id="389348.PNK_0850"/>
<dbReference type="EC" id="2.7.4.3" evidence="5 7"/>
<dbReference type="Pfam" id="PF05191">
    <property type="entry name" value="ADK_lid"/>
    <property type="match status" value="1"/>
</dbReference>
<sequence>MIMLQSTKPIISPQAALALILLGPPGSGKGTQSKRLAHAYQVPHISTGDLFREHMSKETSIGMRAKAFIQAGKLVPDEVVMDMLFDRLEHPDCLRGYLLDGFPRTVAQADQLGKKRDLKMPFLVLCLDVVDDVIVQRASGRLVCKQCGVIYNRDFSPPVHPGVCDKCGGEVYRRHDDAPEVVLERLKVYHEQTRPLIEYYRKQEVLTSFDGNQPPDVVYSELKRYIDNHL</sequence>
<feature type="binding site" evidence="5">
    <location>
        <position position="144"/>
    </location>
    <ligand>
        <name>Zn(2+)</name>
        <dbReference type="ChEBI" id="CHEBI:29105"/>
        <note>structural</note>
    </ligand>
</feature>
<dbReference type="GO" id="GO:0004017">
    <property type="term" value="F:AMP kinase activity"/>
    <property type="evidence" value="ECO:0007669"/>
    <property type="project" value="UniProtKB-UniRule"/>
</dbReference>
<feature type="binding site" evidence="5">
    <location>
        <position position="213"/>
    </location>
    <ligand>
        <name>ATP</name>
        <dbReference type="ChEBI" id="CHEBI:30616"/>
    </ligand>
</feature>
<comment type="pathway">
    <text evidence="5">Purine metabolism; AMP biosynthesis via salvage pathway; AMP from ADP: step 1/1.</text>
</comment>
<feature type="binding site" evidence="5">
    <location>
        <begin position="101"/>
        <end position="104"/>
    </location>
    <ligand>
        <name>AMP</name>
        <dbReference type="ChEBI" id="CHEBI:456215"/>
    </ligand>
</feature>
<dbReference type="PRINTS" id="PR00094">
    <property type="entry name" value="ADENYLTKNASE"/>
</dbReference>
<dbReference type="EMBL" id="LN879502">
    <property type="protein sequence ID" value="CUI16475.1"/>
    <property type="molecule type" value="Genomic_DNA"/>
</dbReference>
<dbReference type="NCBIfam" id="NF001381">
    <property type="entry name" value="PRK00279.1-3"/>
    <property type="match status" value="1"/>
</dbReference>
<dbReference type="GO" id="GO:0044209">
    <property type="term" value="P:AMP salvage"/>
    <property type="evidence" value="ECO:0007669"/>
    <property type="project" value="UniProtKB-UniRule"/>
</dbReference>
<comment type="catalytic activity">
    <reaction evidence="5 7">
        <text>AMP + ATP = 2 ADP</text>
        <dbReference type="Rhea" id="RHEA:12973"/>
        <dbReference type="ChEBI" id="CHEBI:30616"/>
        <dbReference type="ChEBI" id="CHEBI:456215"/>
        <dbReference type="ChEBI" id="CHEBI:456216"/>
        <dbReference type="EC" id="2.7.4.3"/>
    </reaction>
</comment>
<comment type="subunit">
    <text evidence="5 7">Monomer.</text>
</comment>
<accession>A0A0U5K2Z5</accession>
<evidence type="ECO:0000256" key="1">
    <source>
        <dbReference type="ARBA" id="ARBA00022679"/>
    </source>
</evidence>
<evidence type="ECO:0000256" key="6">
    <source>
        <dbReference type="RuleBase" id="RU003330"/>
    </source>
</evidence>
<comment type="domain">
    <text evidence="5">Consists of three domains, a large central CORE domain and two small peripheral domains, NMPbind and LID, which undergo movements during catalysis. The LID domain closes over the site of phosphoryl transfer upon ATP binding. Assembling and dissambling the active center during each catalytic cycle provides an effective means to prevent ATP hydrolysis. Some bacteria have evolved a zinc-coordinating structure that stabilizes the LID domain.</text>
</comment>
<dbReference type="InterPro" id="IPR033690">
    <property type="entry name" value="Adenylat_kinase_CS"/>
</dbReference>
<keyword evidence="5" id="KW-0963">Cytoplasm</keyword>
<evidence type="ECO:0000256" key="5">
    <source>
        <dbReference type="HAMAP-Rule" id="MF_00235"/>
    </source>
</evidence>
<organism evidence="9 10">
    <name type="scientific">Candidatus Protochlamydia naegleriophila</name>
    <dbReference type="NCBI Taxonomy" id="389348"/>
    <lineage>
        <taxon>Bacteria</taxon>
        <taxon>Pseudomonadati</taxon>
        <taxon>Chlamydiota</taxon>
        <taxon>Chlamydiia</taxon>
        <taxon>Parachlamydiales</taxon>
        <taxon>Parachlamydiaceae</taxon>
        <taxon>Candidatus Protochlamydia</taxon>
    </lineage>
</organism>
<dbReference type="SUPFAM" id="SSF52540">
    <property type="entry name" value="P-loop containing nucleoside triphosphate hydrolases"/>
    <property type="match status" value="1"/>
</dbReference>
<dbReference type="Proteomes" id="UP000069902">
    <property type="component" value="Chromosome cPNK"/>
</dbReference>
<dbReference type="HAMAP" id="MF_00235">
    <property type="entry name" value="Adenylate_kinase_Adk"/>
    <property type="match status" value="1"/>
</dbReference>
<dbReference type="NCBIfam" id="TIGR01351">
    <property type="entry name" value="adk"/>
    <property type="match status" value="1"/>
</dbReference>
<protein>
    <recommendedName>
        <fullName evidence="5 7">Adenylate kinase</fullName>
        <shortName evidence="5">AK</shortName>
        <ecNumber evidence="5 7">2.7.4.3</ecNumber>
    </recommendedName>
    <alternativeName>
        <fullName evidence="5">ATP-AMP transphosphorylase</fullName>
    </alternativeName>
    <alternativeName>
        <fullName evidence="5">ATP:AMP phosphotransferase</fullName>
    </alternativeName>
    <alternativeName>
        <fullName evidence="5">Adenylate monophosphate kinase</fullName>
    </alternativeName>
</protein>
<feature type="domain" description="Adenylate kinase active site lid" evidence="8">
    <location>
        <begin position="141"/>
        <end position="176"/>
    </location>
</feature>
<dbReference type="PATRIC" id="fig|389348.3.peg.931"/>
<dbReference type="PANTHER" id="PTHR23359">
    <property type="entry name" value="NUCLEOTIDE KINASE"/>
    <property type="match status" value="1"/>
</dbReference>
<evidence type="ECO:0000259" key="8">
    <source>
        <dbReference type="Pfam" id="PF05191"/>
    </source>
</evidence>
<dbReference type="UniPathway" id="UPA00588">
    <property type="reaction ID" value="UER00649"/>
</dbReference>
<feature type="binding site" evidence="5">
    <location>
        <position position="47"/>
    </location>
    <ligand>
        <name>AMP</name>
        <dbReference type="ChEBI" id="CHEBI:456215"/>
    </ligand>
</feature>
<evidence type="ECO:0000256" key="3">
    <source>
        <dbReference type="ARBA" id="ARBA00022741"/>
    </source>
</evidence>
<evidence type="ECO:0000313" key="10">
    <source>
        <dbReference type="Proteomes" id="UP000069902"/>
    </source>
</evidence>
<feature type="binding site" evidence="5">
    <location>
        <position position="52"/>
    </location>
    <ligand>
        <name>AMP</name>
        <dbReference type="ChEBI" id="CHEBI:456215"/>
    </ligand>
</feature>
<reference evidence="10" key="1">
    <citation type="submission" date="2015-09" db="EMBL/GenBank/DDBJ databases">
        <authorList>
            <person name="Bertelli C."/>
        </authorList>
    </citation>
    <scope>NUCLEOTIDE SEQUENCE [LARGE SCALE GENOMIC DNA]</scope>
    <source>
        <strain evidence="10">KNic</strain>
    </source>
</reference>
<feature type="binding site" evidence="5">
    <location>
        <position position="108"/>
    </location>
    <ligand>
        <name>AMP</name>
        <dbReference type="ChEBI" id="CHEBI:456215"/>
    </ligand>
</feature>
<comment type="function">
    <text evidence="5">Catalyzes the reversible transfer of the terminal phosphate group between ATP and AMP. Plays an important role in cellular energy homeostasis and in adenine nucleotide metabolism.</text>
</comment>
<feature type="binding site" evidence="5">
    <location>
        <position position="167"/>
    </location>
    <ligand>
        <name>Zn(2+)</name>
        <dbReference type="ChEBI" id="CHEBI:29105"/>
        <note>structural</note>
    </ligand>
</feature>
<dbReference type="FunCoup" id="A0A0U5K2Z5">
    <property type="interactions" value="414"/>
</dbReference>